<feature type="transmembrane region" description="Helical" evidence="1">
    <location>
        <begin position="127"/>
        <end position="143"/>
    </location>
</feature>
<dbReference type="PANTHER" id="PTHR12300:SF34">
    <property type="entry name" value="RECEPTOR EXPRESSION-ENHANCING PROTEIN"/>
    <property type="match status" value="1"/>
</dbReference>
<organism evidence="3 4">
    <name type="scientific">Parascaris univalens</name>
    <name type="common">Nematode worm</name>
    <dbReference type="NCBI Taxonomy" id="6257"/>
    <lineage>
        <taxon>Eukaryota</taxon>
        <taxon>Metazoa</taxon>
        <taxon>Ecdysozoa</taxon>
        <taxon>Nematoda</taxon>
        <taxon>Chromadorea</taxon>
        <taxon>Rhabditida</taxon>
        <taxon>Spirurina</taxon>
        <taxon>Ascaridomorpha</taxon>
        <taxon>Ascaridoidea</taxon>
        <taxon>Ascarididae</taxon>
        <taxon>Parascaris</taxon>
    </lineage>
</organism>
<feature type="region of interest" description="Disordered" evidence="2">
    <location>
        <begin position="205"/>
        <end position="231"/>
    </location>
</feature>
<keyword evidence="1" id="KW-1133">Transmembrane helix</keyword>
<dbReference type="AlphaFoldDB" id="A0A915AE24"/>
<dbReference type="Pfam" id="PF03134">
    <property type="entry name" value="TB2_DP1_HVA22"/>
    <property type="match status" value="1"/>
</dbReference>
<evidence type="ECO:0000256" key="2">
    <source>
        <dbReference type="SAM" id="MobiDB-lite"/>
    </source>
</evidence>
<sequence>MLSKHPDDPDLVAVSPELAEPKSFISETEQAEILDPFKEWHPYFMEALYHPKWKWIDTAFSWIQVKCCIRREQIFYSVIFSTVALIILQNFDPFICSLVSYFYPAYATTKALGKKRRPGVPGEREHWLIYWTVFAFFTLQDYYSGWLTANFPPFYLLKMLFLVLLALPTSGVSEKCFYLVVSPILSKLDDTFTRYNVERLEPLSSTQASATCSSEFSQEGDDDISDPDVSA</sequence>
<evidence type="ECO:0000313" key="4">
    <source>
        <dbReference type="WBParaSite" id="PgR006_g118_t02"/>
    </source>
</evidence>
<keyword evidence="3" id="KW-1185">Reference proteome</keyword>
<name>A0A915AE24_PARUN</name>
<accession>A0A915AE24</accession>
<feature type="compositionally biased region" description="Acidic residues" evidence="2">
    <location>
        <begin position="218"/>
        <end position="231"/>
    </location>
</feature>
<keyword evidence="1" id="KW-0812">Transmembrane</keyword>
<feature type="transmembrane region" description="Helical" evidence="1">
    <location>
        <begin position="155"/>
        <end position="172"/>
    </location>
</feature>
<dbReference type="InterPro" id="IPR004345">
    <property type="entry name" value="TB2_DP1_HVA22"/>
</dbReference>
<proteinExistence type="inferred from homology"/>
<protein>
    <recommendedName>
        <fullName evidence="1">Receptor expression-enhancing protein</fullName>
    </recommendedName>
</protein>
<comment type="similarity">
    <text evidence="1">Belongs to the DP1 family.</text>
</comment>
<feature type="compositionally biased region" description="Polar residues" evidence="2">
    <location>
        <begin position="205"/>
        <end position="217"/>
    </location>
</feature>
<dbReference type="WBParaSite" id="PgR006_g118_t02">
    <property type="protein sequence ID" value="PgR006_g118_t02"/>
    <property type="gene ID" value="PgR006_g118"/>
</dbReference>
<keyword evidence="1" id="KW-0472">Membrane</keyword>
<comment type="subcellular location">
    <subcellularLocation>
        <location evidence="1">Membrane</location>
        <topology evidence="1">Multi-pass membrane protein</topology>
    </subcellularLocation>
</comment>
<evidence type="ECO:0000313" key="3">
    <source>
        <dbReference type="Proteomes" id="UP000887569"/>
    </source>
</evidence>
<feature type="transmembrane region" description="Helical" evidence="1">
    <location>
        <begin position="74"/>
        <end position="106"/>
    </location>
</feature>
<dbReference type="Proteomes" id="UP000887569">
    <property type="component" value="Unplaced"/>
</dbReference>
<reference evidence="4" key="1">
    <citation type="submission" date="2022-11" db="UniProtKB">
        <authorList>
            <consortium name="WormBaseParasite"/>
        </authorList>
    </citation>
    <scope>IDENTIFICATION</scope>
</reference>
<dbReference type="GO" id="GO:0016020">
    <property type="term" value="C:membrane"/>
    <property type="evidence" value="ECO:0007669"/>
    <property type="project" value="UniProtKB-SubCell"/>
</dbReference>
<evidence type="ECO:0000256" key="1">
    <source>
        <dbReference type="RuleBase" id="RU362006"/>
    </source>
</evidence>
<dbReference type="PANTHER" id="PTHR12300">
    <property type="entry name" value="HVA22-LIKE PROTEINS"/>
    <property type="match status" value="1"/>
</dbReference>